<evidence type="ECO:0000313" key="6">
    <source>
        <dbReference type="Proteomes" id="UP000569914"/>
    </source>
</evidence>
<proteinExistence type="inferred from homology"/>
<dbReference type="Proteomes" id="UP000569914">
    <property type="component" value="Unassembled WGS sequence"/>
</dbReference>
<dbReference type="GO" id="GO:0016491">
    <property type="term" value="F:oxidoreductase activity"/>
    <property type="evidence" value="ECO:0007669"/>
    <property type="project" value="UniProtKB-KW"/>
</dbReference>
<dbReference type="RefSeq" id="WP_179747831.1">
    <property type="nucleotide sequence ID" value="NZ_JACCBU010000001.1"/>
</dbReference>
<dbReference type="Gene3D" id="1.10.1040.10">
    <property type="entry name" value="N-(1-d-carboxylethyl)-l-norvaline Dehydrogenase, domain 2"/>
    <property type="match status" value="1"/>
</dbReference>
<dbReference type="InterPro" id="IPR036291">
    <property type="entry name" value="NAD(P)-bd_dom_sf"/>
</dbReference>
<dbReference type="InterPro" id="IPR048666">
    <property type="entry name" value="RedAm-like_C"/>
</dbReference>
<feature type="domain" description="NADPH-dependent reductive aminase-like C-terminal" evidence="4">
    <location>
        <begin position="167"/>
        <end position="287"/>
    </location>
</feature>
<dbReference type="Gene3D" id="3.40.50.720">
    <property type="entry name" value="NAD(P)-binding Rossmann-like Domain"/>
    <property type="match status" value="1"/>
</dbReference>
<dbReference type="SUPFAM" id="SSF51735">
    <property type="entry name" value="NAD(P)-binding Rossmann-fold domains"/>
    <property type="match status" value="1"/>
</dbReference>
<dbReference type="InterPro" id="IPR006115">
    <property type="entry name" value="6PGDH_NADP-bd"/>
</dbReference>
<gene>
    <name evidence="5" type="ORF">BKA15_000376</name>
</gene>
<keyword evidence="2" id="KW-0560">Oxidoreductase</keyword>
<comment type="caution">
    <text evidence="5">The sequence shown here is derived from an EMBL/GenBank/DDBJ whole genome shotgun (WGS) entry which is preliminary data.</text>
</comment>
<feature type="domain" description="6-phosphogluconate dehydrogenase NADP-binding" evidence="3">
    <location>
        <begin position="10"/>
        <end position="158"/>
    </location>
</feature>
<sequence>MENFTDPSPVSILGTGAIGTAAARILLRAGQPVVVWNRTRQRTAELAAAGAGVADSAAAALAAAPLSLLTLTDHRAVAAVLDQATGELPGRTVITLTTGSPEDARRTADRVANLGADYLDAGLQTSPEDLGTAAATILYSGLEDAFARHRATLARLSTPRYVGPSPDAAAVWDLALFGVWYDAQLGLLRALDTARAYGIELTEFTETAAAQLRHVVDGAPTTAAEVATRDYPRGPATLAEHLPVLDQLGELRTGNRLADGGLGQAAERIRQLIGAGHGQDGLSALLRVS</sequence>
<protein>
    <submittedName>
        <fullName evidence="5">3-hydroxyisobutyrate dehydrogenase-like beta-hydroxyacid dehydrogenase</fullName>
    </submittedName>
</protein>
<organism evidence="5 6">
    <name type="scientific">Microlunatus parietis</name>
    <dbReference type="NCBI Taxonomy" id="682979"/>
    <lineage>
        <taxon>Bacteria</taxon>
        <taxon>Bacillati</taxon>
        <taxon>Actinomycetota</taxon>
        <taxon>Actinomycetes</taxon>
        <taxon>Propionibacteriales</taxon>
        <taxon>Propionibacteriaceae</taxon>
        <taxon>Microlunatus</taxon>
    </lineage>
</organism>
<dbReference type="Pfam" id="PF21761">
    <property type="entry name" value="RedAm-like_C"/>
    <property type="match status" value="1"/>
</dbReference>
<dbReference type="Pfam" id="PF03446">
    <property type="entry name" value="NAD_binding_2"/>
    <property type="match status" value="1"/>
</dbReference>
<dbReference type="EMBL" id="JACCBU010000001">
    <property type="protein sequence ID" value="NYE69047.1"/>
    <property type="molecule type" value="Genomic_DNA"/>
</dbReference>
<dbReference type="PANTHER" id="PTHR43580:SF2">
    <property type="entry name" value="CYTOKINE-LIKE NUCLEAR FACTOR N-PAC"/>
    <property type="match status" value="1"/>
</dbReference>
<evidence type="ECO:0000259" key="4">
    <source>
        <dbReference type="Pfam" id="PF21761"/>
    </source>
</evidence>
<keyword evidence="6" id="KW-1185">Reference proteome</keyword>
<evidence type="ECO:0000313" key="5">
    <source>
        <dbReference type="EMBL" id="NYE69047.1"/>
    </source>
</evidence>
<dbReference type="AlphaFoldDB" id="A0A7Y9L903"/>
<dbReference type="InterPro" id="IPR015815">
    <property type="entry name" value="HIBADH-related"/>
</dbReference>
<evidence type="ECO:0000256" key="1">
    <source>
        <dbReference type="ARBA" id="ARBA00009080"/>
    </source>
</evidence>
<dbReference type="InterPro" id="IPR013328">
    <property type="entry name" value="6PGD_dom2"/>
</dbReference>
<accession>A0A7Y9L903</accession>
<dbReference type="InterPro" id="IPR051265">
    <property type="entry name" value="HIBADH-related_NP60_sf"/>
</dbReference>
<comment type="similarity">
    <text evidence="1">Belongs to the HIBADH-related family.</text>
</comment>
<dbReference type="GO" id="GO:0050661">
    <property type="term" value="F:NADP binding"/>
    <property type="evidence" value="ECO:0007669"/>
    <property type="project" value="InterPro"/>
</dbReference>
<reference evidence="5 6" key="1">
    <citation type="submission" date="2020-07" db="EMBL/GenBank/DDBJ databases">
        <title>Sequencing the genomes of 1000 actinobacteria strains.</title>
        <authorList>
            <person name="Klenk H.-P."/>
        </authorList>
    </citation>
    <scope>NUCLEOTIDE SEQUENCE [LARGE SCALE GENOMIC DNA]</scope>
    <source>
        <strain evidence="5 6">DSM 22083</strain>
    </source>
</reference>
<dbReference type="PIRSF" id="PIRSF000103">
    <property type="entry name" value="HIBADH"/>
    <property type="match status" value="1"/>
</dbReference>
<name>A0A7Y9L903_9ACTN</name>
<evidence type="ECO:0000256" key="2">
    <source>
        <dbReference type="ARBA" id="ARBA00023002"/>
    </source>
</evidence>
<dbReference type="PANTHER" id="PTHR43580">
    <property type="entry name" value="OXIDOREDUCTASE GLYR1-RELATED"/>
    <property type="match status" value="1"/>
</dbReference>
<evidence type="ECO:0000259" key="3">
    <source>
        <dbReference type="Pfam" id="PF03446"/>
    </source>
</evidence>